<dbReference type="PRINTS" id="PR00385">
    <property type="entry name" value="P450"/>
</dbReference>
<keyword evidence="5" id="KW-0503">Monooxygenase</keyword>
<comment type="similarity">
    <text evidence="1 5">Belongs to the cytochrome P450 family.</text>
</comment>
<dbReference type="Proteomes" id="UP001153678">
    <property type="component" value="Unassembled WGS sequence"/>
</dbReference>
<keyword evidence="5" id="KW-0560">Oxidoreductase</keyword>
<dbReference type="InterPro" id="IPR050196">
    <property type="entry name" value="Cytochrome_P450_Monoox"/>
</dbReference>
<dbReference type="GO" id="GO:0020037">
    <property type="term" value="F:heme binding"/>
    <property type="evidence" value="ECO:0007669"/>
    <property type="project" value="InterPro"/>
</dbReference>
<dbReference type="GO" id="GO:0016705">
    <property type="term" value="F:oxidoreductase activity, acting on paired donors, with incorporation or reduction of molecular oxygen"/>
    <property type="evidence" value="ECO:0007669"/>
    <property type="project" value="InterPro"/>
</dbReference>
<reference evidence="6" key="1">
    <citation type="submission" date="2022-08" db="EMBL/GenBank/DDBJ databases">
        <authorList>
            <person name="Kallberg Y."/>
            <person name="Tangrot J."/>
            <person name="Rosling A."/>
        </authorList>
    </citation>
    <scope>NUCLEOTIDE SEQUENCE</scope>
    <source>
        <strain evidence="6">Wild A</strain>
    </source>
</reference>
<keyword evidence="2 4" id="KW-0479">Metal-binding</keyword>
<keyword evidence="3 4" id="KW-0408">Iron</keyword>
<dbReference type="PRINTS" id="PR00463">
    <property type="entry name" value="EP450I"/>
</dbReference>
<dbReference type="AlphaFoldDB" id="A0A9W4WTQ4"/>
<sequence length="482" mass="56752">LLKFLNECYERYGPIFETYIGDNIDTHREVYLCKPEYLEKLFTTSTKCNFILRSPNDDGINELGFGNSGMVMNSELNSWKRNRKLSVPLLMNTRFLKSQVHVTQVLFKEMENYWNLLYDESIVLEITSWINSFTLDLVITSSLGKPSFALKTLYDNLLKSGGTIKKKENTSSSVCESSEVLLRQIKSFFKAIGFFKQPSWLRHTFLIYYNNYYLNEMRSLNNRIENYIKVRRDEILLEMKNGKNVQEDRRDIMSLFLLKYSINKNQDDDEQHSKENFDDVIRSNLIEVLIGGAESTSNSISFIVYYLCKYPHVKKKLFDEIDLILSSNTFREITFEDIEKFEYAEAIIKEVSRFSPVSPLISRSNVVEDEIDNYSFREGTQFHAFLIQIYKNPEYFTNPEEFNPDRFMKGSENVLHNKTFLPFGSGLRICPGKQSAIVVLKTFLMCFFRKYNVEFLDENQKLNTWFDFGLHCVEYKVVIKQR</sequence>
<proteinExistence type="inferred from homology"/>
<evidence type="ECO:0000313" key="7">
    <source>
        <dbReference type="Proteomes" id="UP001153678"/>
    </source>
</evidence>
<dbReference type="PANTHER" id="PTHR24291">
    <property type="entry name" value="CYTOCHROME P450 FAMILY 4"/>
    <property type="match status" value="1"/>
</dbReference>
<dbReference type="InterPro" id="IPR002401">
    <property type="entry name" value="Cyt_P450_E_grp-I"/>
</dbReference>
<dbReference type="InterPro" id="IPR017972">
    <property type="entry name" value="Cyt_P450_CS"/>
</dbReference>
<dbReference type="InterPro" id="IPR036396">
    <property type="entry name" value="Cyt_P450_sf"/>
</dbReference>
<dbReference type="InterPro" id="IPR001128">
    <property type="entry name" value="Cyt_P450"/>
</dbReference>
<evidence type="ECO:0000256" key="3">
    <source>
        <dbReference type="ARBA" id="ARBA00023004"/>
    </source>
</evidence>
<dbReference type="GO" id="GO:0004497">
    <property type="term" value="F:monooxygenase activity"/>
    <property type="evidence" value="ECO:0007669"/>
    <property type="project" value="UniProtKB-KW"/>
</dbReference>
<name>A0A9W4WTQ4_9GLOM</name>
<feature type="binding site" description="axial binding residue" evidence="4">
    <location>
        <position position="430"/>
    </location>
    <ligand>
        <name>heme</name>
        <dbReference type="ChEBI" id="CHEBI:30413"/>
    </ligand>
    <ligandPart>
        <name>Fe</name>
        <dbReference type="ChEBI" id="CHEBI:18248"/>
    </ligandPart>
</feature>
<feature type="non-terminal residue" evidence="6">
    <location>
        <position position="482"/>
    </location>
</feature>
<dbReference type="OrthoDB" id="2214136at2759"/>
<dbReference type="PROSITE" id="PS00086">
    <property type="entry name" value="CYTOCHROME_P450"/>
    <property type="match status" value="1"/>
</dbReference>
<evidence type="ECO:0000256" key="2">
    <source>
        <dbReference type="ARBA" id="ARBA00022723"/>
    </source>
</evidence>
<dbReference type="PANTHER" id="PTHR24291:SF161">
    <property type="entry name" value="CYTOCHROME P450 315A1, MITOCHONDRIAL"/>
    <property type="match status" value="1"/>
</dbReference>
<evidence type="ECO:0000256" key="5">
    <source>
        <dbReference type="RuleBase" id="RU000461"/>
    </source>
</evidence>
<keyword evidence="7" id="KW-1185">Reference proteome</keyword>
<evidence type="ECO:0000256" key="1">
    <source>
        <dbReference type="ARBA" id="ARBA00010617"/>
    </source>
</evidence>
<dbReference type="SUPFAM" id="SSF48264">
    <property type="entry name" value="Cytochrome P450"/>
    <property type="match status" value="1"/>
</dbReference>
<evidence type="ECO:0000256" key="4">
    <source>
        <dbReference type="PIRSR" id="PIRSR602401-1"/>
    </source>
</evidence>
<comment type="cofactor">
    <cofactor evidence="4">
        <name>heme</name>
        <dbReference type="ChEBI" id="CHEBI:30413"/>
    </cofactor>
</comment>
<accession>A0A9W4WTQ4</accession>
<dbReference type="GO" id="GO:0005506">
    <property type="term" value="F:iron ion binding"/>
    <property type="evidence" value="ECO:0007669"/>
    <property type="project" value="InterPro"/>
</dbReference>
<organism evidence="6 7">
    <name type="scientific">Funneliformis geosporum</name>
    <dbReference type="NCBI Taxonomy" id="1117311"/>
    <lineage>
        <taxon>Eukaryota</taxon>
        <taxon>Fungi</taxon>
        <taxon>Fungi incertae sedis</taxon>
        <taxon>Mucoromycota</taxon>
        <taxon>Glomeromycotina</taxon>
        <taxon>Glomeromycetes</taxon>
        <taxon>Glomerales</taxon>
        <taxon>Glomeraceae</taxon>
        <taxon>Funneliformis</taxon>
    </lineage>
</organism>
<gene>
    <name evidence="6" type="ORF">FWILDA_LOCUS12483</name>
</gene>
<comment type="caution">
    <text evidence="6">The sequence shown here is derived from an EMBL/GenBank/DDBJ whole genome shotgun (WGS) entry which is preliminary data.</text>
</comment>
<keyword evidence="4 5" id="KW-0349">Heme</keyword>
<evidence type="ECO:0000313" key="6">
    <source>
        <dbReference type="EMBL" id="CAI2186255.1"/>
    </source>
</evidence>
<dbReference type="EMBL" id="CAMKVN010004059">
    <property type="protein sequence ID" value="CAI2186255.1"/>
    <property type="molecule type" value="Genomic_DNA"/>
</dbReference>
<protein>
    <submittedName>
        <fullName evidence="6">6191_t:CDS:1</fullName>
    </submittedName>
</protein>
<dbReference type="Pfam" id="PF00067">
    <property type="entry name" value="p450"/>
    <property type="match status" value="1"/>
</dbReference>
<dbReference type="Gene3D" id="1.10.630.10">
    <property type="entry name" value="Cytochrome P450"/>
    <property type="match status" value="1"/>
</dbReference>